<gene>
    <name evidence="2" type="ORF">CPIN18021_0259</name>
</gene>
<feature type="region of interest" description="Disordered" evidence="1">
    <location>
        <begin position="1"/>
        <end position="68"/>
    </location>
</feature>
<proteinExistence type="predicted"/>
<evidence type="ECO:0000256" key="1">
    <source>
        <dbReference type="SAM" id="MobiDB-lite"/>
    </source>
</evidence>
<protein>
    <submittedName>
        <fullName evidence="2">Uncharacterized protein</fullName>
    </submittedName>
</protein>
<sequence length="171" mass="19844">MDKDLSAFDVSLDDVGQEPSTDNSEQGTKKVETKAADKPAEKTEPKAKEPKTITMNEDEYHNFKHMEQERELDEIDKTMKNKYSDFNVRKIIDKILEFDKKDPGFADLYYNPMGFENIYLTHFKDKQVEDDEFDTGRGMAGGISMDERIEKMNRGEASYDDKLGFYSKFFA</sequence>
<feature type="compositionally biased region" description="Basic and acidic residues" evidence="1">
    <location>
        <begin position="58"/>
        <end position="68"/>
    </location>
</feature>
<dbReference type="RefSeq" id="WP_078424227.1">
    <property type="nucleotide sequence ID" value="NZ_CP017258.1"/>
</dbReference>
<accession>A0A1S6U5T8</accession>
<evidence type="ECO:0000313" key="3">
    <source>
        <dbReference type="Proteomes" id="UP000190868"/>
    </source>
</evidence>
<name>A0A1S6U5T8_9BACT</name>
<evidence type="ECO:0000313" key="2">
    <source>
        <dbReference type="EMBL" id="AQW87106.1"/>
    </source>
</evidence>
<dbReference type="AlphaFoldDB" id="A0A1S6U5T8"/>
<dbReference type="EMBL" id="CP017258">
    <property type="protein sequence ID" value="AQW87106.1"/>
    <property type="molecule type" value="Genomic_DNA"/>
</dbReference>
<dbReference type="Proteomes" id="UP000190868">
    <property type="component" value="Chromosome"/>
</dbReference>
<keyword evidence="3" id="KW-1185">Reference proteome</keyword>
<organism evidence="2 3">
    <name type="scientific">Campylobacter pinnipediorum subsp. caledonicus</name>
    <dbReference type="NCBI Taxonomy" id="1874362"/>
    <lineage>
        <taxon>Bacteria</taxon>
        <taxon>Pseudomonadati</taxon>
        <taxon>Campylobacterota</taxon>
        <taxon>Epsilonproteobacteria</taxon>
        <taxon>Campylobacterales</taxon>
        <taxon>Campylobacteraceae</taxon>
        <taxon>Campylobacter</taxon>
    </lineage>
</organism>
<feature type="compositionally biased region" description="Basic and acidic residues" evidence="1">
    <location>
        <begin position="27"/>
        <end position="51"/>
    </location>
</feature>
<reference evidence="3" key="1">
    <citation type="submission" date="2016-09" db="EMBL/GenBank/DDBJ databases">
        <title>Comparative genomics of the Campylobacter concisus group.</title>
        <authorList>
            <person name="Miller W.G."/>
            <person name="Yee E."/>
            <person name="Chapman M.H."/>
            <person name="Huynh S."/>
            <person name="Bono J.L."/>
            <person name="On S.L.W."/>
            <person name="StLeger J."/>
            <person name="Foster G."/>
            <person name="Parker C.T."/>
        </authorList>
    </citation>
    <scope>NUCLEOTIDE SEQUENCE [LARGE SCALE GENOMIC DNA]</scope>
    <source>
        <strain evidence="3">RM18021</strain>
    </source>
</reference>